<reference evidence="1 2" key="1">
    <citation type="journal article" date="2015" name="Nature">
        <title>rRNA introns, odd ribosomes, and small enigmatic genomes across a large radiation of phyla.</title>
        <authorList>
            <person name="Brown C.T."/>
            <person name="Hug L.A."/>
            <person name="Thomas B.C."/>
            <person name="Sharon I."/>
            <person name="Castelle C.J."/>
            <person name="Singh A."/>
            <person name="Wilkins M.J."/>
            <person name="Williams K.H."/>
            <person name="Banfield J.F."/>
        </authorList>
    </citation>
    <scope>NUCLEOTIDE SEQUENCE [LARGE SCALE GENOMIC DNA]</scope>
</reference>
<evidence type="ECO:0000313" key="1">
    <source>
        <dbReference type="EMBL" id="KKS84207.1"/>
    </source>
</evidence>
<gene>
    <name evidence="1" type="ORF">UV59_C0024G0003</name>
</gene>
<sequence length="48" mass="5331">MACYGNHFSQYLILAVGVCLFYIEVDKDAHVYTVDDPPYGKTDGQDTG</sequence>
<dbReference type="EMBL" id="LCFB01000024">
    <property type="protein sequence ID" value="KKS84207.1"/>
    <property type="molecule type" value="Genomic_DNA"/>
</dbReference>
<proteinExistence type="predicted"/>
<protein>
    <submittedName>
        <fullName evidence="1">Uncharacterized protein</fullName>
    </submittedName>
</protein>
<dbReference type="STRING" id="1618436.UV59_C0024G0003"/>
<comment type="caution">
    <text evidence="1">The sequence shown here is derived from an EMBL/GenBank/DDBJ whole genome shotgun (WGS) entry which is preliminary data.</text>
</comment>
<dbReference type="Proteomes" id="UP000034543">
    <property type="component" value="Unassembled WGS sequence"/>
</dbReference>
<evidence type="ECO:0000313" key="2">
    <source>
        <dbReference type="Proteomes" id="UP000034543"/>
    </source>
</evidence>
<name>A0A0G1CFA1_9BACT</name>
<organism evidence="1 2">
    <name type="scientific">Candidatus Gottesmanbacteria bacterium GW2011_GWA1_43_11</name>
    <dbReference type="NCBI Taxonomy" id="1618436"/>
    <lineage>
        <taxon>Bacteria</taxon>
        <taxon>Candidatus Gottesmaniibacteriota</taxon>
    </lineage>
</organism>
<dbReference type="AlphaFoldDB" id="A0A0G1CFA1"/>
<accession>A0A0G1CFA1</accession>